<proteinExistence type="predicted"/>
<dbReference type="GeneID" id="86992374"/>
<dbReference type="RefSeq" id="WP_043117111.1">
    <property type="nucleotide sequence ID" value="NZ_JRAA01000002.1"/>
</dbReference>
<dbReference type="Proteomes" id="UP000030856">
    <property type="component" value="Unassembled WGS sequence"/>
</dbReference>
<reference evidence="1 3" key="1">
    <citation type="journal article" date="2014" name="BMC Genomics">
        <title>The genome of the intracellular bacterium of the coastal bivalve, Solemya velum: a blueprint for thriving in and out of symbiosis.</title>
        <authorList>
            <person name="Dmytrenko O."/>
            <person name="Russell S.L."/>
            <person name="Loo W.T."/>
            <person name="Fontanez K.M."/>
            <person name="Liao L."/>
            <person name="Roeselers G."/>
            <person name="Sharma R."/>
            <person name="Stewart F.J."/>
            <person name="Newton I.L."/>
            <person name="Woyke T."/>
            <person name="Wu D."/>
            <person name="Lang J.M."/>
            <person name="Eisen J.A."/>
            <person name="Cavanaugh C.M."/>
        </authorList>
    </citation>
    <scope>NUCLEOTIDE SEQUENCE [LARGE SCALE GENOMIC DNA]</scope>
    <source>
        <strain evidence="1 3">WH</strain>
    </source>
</reference>
<organism evidence="1 3">
    <name type="scientific">Solemya velum gill symbiont</name>
    <dbReference type="NCBI Taxonomy" id="2340"/>
    <lineage>
        <taxon>Bacteria</taxon>
        <taxon>Pseudomonadati</taxon>
        <taxon>Pseudomonadota</taxon>
        <taxon>Gammaproteobacteria</taxon>
        <taxon>sulfur-oxidizing symbionts</taxon>
    </lineage>
</organism>
<dbReference type="OrthoDB" id="5801507at2"/>
<sequence length="102" mass="11472">MSQSPPTLSEFNAQVASLVDQFGPAAFCAMPGERPEYTLFVEDARVIAEPRSAPRYPYGLHCELRTGLPDDQVADYLNKWLTTGEAYEEFLGMNVCRYNCQD</sequence>
<dbReference type="Proteomes" id="UP000190962">
    <property type="component" value="Unassembled WGS sequence"/>
</dbReference>
<protein>
    <submittedName>
        <fullName evidence="1">Uncharacterized protein</fullName>
    </submittedName>
</protein>
<reference evidence="2 4" key="2">
    <citation type="submission" date="2016-11" db="EMBL/GenBank/DDBJ databases">
        <title>Mixed transmission modes and dynamic genome evolution in an obligate animal-bacterial symbiosis.</title>
        <authorList>
            <person name="Russell S.L."/>
            <person name="Corbett-Detig R.B."/>
            <person name="Cavanaugh C.M."/>
        </authorList>
    </citation>
    <scope>NUCLEOTIDE SEQUENCE [LARGE SCALE GENOMIC DNA]</scope>
    <source>
        <strain evidence="2">MA-KB16</strain>
    </source>
</reference>
<name>A0A0B0H8D4_SOVGS</name>
<gene>
    <name evidence="2" type="ORF">BOV88_06765</name>
    <name evidence="1" type="ORF">JV46_08530</name>
</gene>
<evidence type="ECO:0000313" key="2">
    <source>
        <dbReference type="EMBL" id="OOY35015.1"/>
    </source>
</evidence>
<evidence type="ECO:0000313" key="1">
    <source>
        <dbReference type="EMBL" id="KHF24887.1"/>
    </source>
</evidence>
<evidence type="ECO:0000313" key="4">
    <source>
        <dbReference type="Proteomes" id="UP000190962"/>
    </source>
</evidence>
<dbReference type="STRING" id="2340.JV46_08530"/>
<evidence type="ECO:0000313" key="3">
    <source>
        <dbReference type="Proteomes" id="UP000030856"/>
    </source>
</evidence>
<comment type="caution">
    <text evidence="1">The sequence shown here is derived from an EMBL/GenBank/DDBJ whole genome shotgun (WGS) entry which is preliminary data.</text>
</comment>
<dbReference type="AlphaFoldDB" id="A0A0B0H8D4"/>
<dbReference type="EMBL" id="MPNX01000008">
    <property type="protein sequence ID" value="OOY35015.1"/>
    <property type="molecule type" value="Genomic_DNA"/>
</dbReference>
<accession>A0A0B0H8D4</accession>
<keyword evidence="3" id="KW-1185">Reference proteome</keyword>
<dbReference type="EMBL" id="JRAA01000002">
    <property type="protein sequence ID" value="KHF24887.1"/>
    <property type="molecule type" value="Genomic_DNA"/>
</dbReference>
<dbReference type="eggNOG" id="ENOG5033HC6">
    <property type="taxonomic scope" value="Bacteria"/>
</dbReference>